<evidence type="ECO:0000256" key="1">
    <source>
        <dbReference type="ARBA" id="ARBA00022741"/>
    </source>
</evidence>
<dbReference type="SUPFAM" id="SSF52540">
    <property type="entry name" value="P-loop containing nucleoside triphosphate hydrolases"/>
    <property type="match status" value="1"/>
</dbReference>
<evidence type="ECO:0000259" key="8">
    <source>
        <dbReference type="PROSITE" id="PS51192"/>
    </source>
</evidence>
<evidence type="ECO:0000256" key="2">
    <source>
        <dbReference type="ARBA" id="ARBA00022801"/>
    </source>
</evidence>
<gene>
    <name evidence="11" type="primary">dbp4</name>
    <name evidence="11" type="ORF">CPARA_3gp426</name>
</gene>
<dbReference type="InterPro" id="IPR044742">
    <property type="entry name" value="DEAD/DEAH_RhlB"/>
</dbReference>
<feature type="domain" description="Helicase ATP-binding" evidence="8">
    <location>
        <begin position="42"/>
        <end position="211"/>
    </location>
</feature>
<dbReference type="Pfam" id="PF00271">
    <property type="entry name" value="Helicase_C"/>
    <property type="match status" value="1"/>
</dbReference>
<dbReference type="Gene3D" id="3.40.50.300">
    <property type="entry name" value="P-loop containing nucleotide triphosphate hydrolases"/>
    <property type="match status" value="2"/>
</dbReference>
<evidence type="ECO:0000256" key="6">
    <source>
        <dbReference type="PROSITE-ProRule" id="PRU00552"/>
    </source>
</evidence>
<dbReference type="Pfam" id="PF00270">
    <property type="entry name" value="DEAD"/>
    <property type="match status" value="1"/>
</dbReference>
<feature type="domain" description="DEAD-box RNA helicase Q" evidence="10">
    <location>
        <begin position="11"/>
        <end position="39"/>
    </location>
</feature>
<evidence type="ECO:0000256" key="3">
    <source>
        <dbReference type="ARBA" id="ARBA00022806"/>
    </source>
</evidence>
<keyword evidence="3 7" id="KW-0347">Helicase</keyword>
<proteinExistence type="inferred from homology"/>
<dbReference type="InterPro" id="IPR014014">
    <property type="entry name" value="RNA_helicase_DEAD_Q_motif"/>
</dbReference>
<dbReference type="InterPro" id="IPR027417">
    <property type="entry name" value="P-loop_NTPase"/>
</dbReference>
<dbReference type="GO" id="GO:0003723">
    <property type="term" value="F:RNA binding"/>
    <property type="evidence" value="ECO:0007669"/>
    <property type="project" value="UniProtKB-UniRule"/>
</dbReference>
<dbReference type="GO" id="GO:0016787">
    <property type="term" value="F:hydrolase activity"/>
    <property type="evidence" value="ECO:0007669"/>
    <property type="project" value="UniProtKB-KW"/>
</dbReference>
<feature type="domain" description="Helicase C-terminal" evidence="9">
    <location>
        <begin position="247"/>
        <end position="406"/>
    </location>
</feature>
<dbReference type="AlphaFoldDB" id="F2HIG0"/>
<dbReference type="InterPro" id="IPR001650">
    <property type="entry name" value="Helicase_C-like"/>
</dbReference>
<comment type="similarity">
    <text evidence="7">Belongs to the DEAD box helicase family.</text>
</comment>
<dbReference type="InterPro" id="IPR014001">
    <property type="entry name" value="Helicase_ATP-bd"/>
</dbReference>
<reference evidence="11 12" key="1">
    <citation type="journal article" date="2011" name="Genome Biol. Evol.">
        <title>Complete nucleomorph genome sequence of the nonphotosynthetic alga Cryptomonas paramecium reveals a core nucleomorph gene set.</title>
        <authorList>
            <person name="Tanifuji G."/>
            <person name="Onodera N.T."/>
            <person name="Wheeler T.J."/>
            <person name="Dlutek M."/>
            <person name="Donaher N."/>
            <person name="Archibald J.M."/>
        </authorList>
    </citation>
    <scope>NUCLEOTIDE SEQUENCE [LARGE SCALE GENOMIC DNA]</scope>
    <source>
        <strain evidence="11 12">CCAP977/2A</strain>
    </source>
</reference>
<dbReference type="PANTHER" id="PTHR24031">
    <property type="entry name" value="RNA HELICASE"/>
    <property type="match status" value="1"/>
</dbReference>
<protein>
    <recommendedName>
        <fullName evidence="7">ATP-dependent RNA helicase</fullName>
        <ecNumber evidence="7">3.6.4.13</ecNumber>
    </recommendedName>
</protein>
<keyword evidence="5 7" id="KW-0694">RNA-binding</keyword>
<sequence>MSLDIKFEIVSEFKNLNISNSTIQSLSKLGYKKMTSIQKISIPPALMGFDVLGSAKTGSGKTLCFVIPVIEISLIQNYIQNDMLVNLVKSCILFPTRELGIQIFDFVKNIEAKIKIKLCLGKIMEKEKCSMVLSTPGSLFNHLNNKSLNLNQLKILAMDEADEILNTNFIKITDLLMFILPKKRQVLFFSATLNSKLKNITRINLKNPIFCSLNVKKMYFNKKKKYKYIQQIHNIRQFAVISHDYKKNAHLLSFLSSHKTQKIIIFVSTKKQIKYLYTVTKLIFPEIKTSLIYGSMNQTKRIKNFLKFSMNKRQGVLFSTDLTSRGLDFRSVEWIIQLDCPKNIQSYFHRIGRTGRFLETGKTILFLNYQEIKFINTLGKNFVKIHIINIYKRQIEITQKKIEILLKKNKNCTKIALDAFLSYAKFIYFQKNKICFEFKKFNWKKIAQNFGLNPISYDL</sequence>
<dbReference type="Proteomes" id="UP000243423">
    <property type="component" value="Nucleomorph 3"/>
</dbReference>
<comment type="function">
    <text evidence="7">RNA helicase.</text>
</comment>
<comment type="domain">
    <text evidence="7">The Q motif is unique to and characteristic of the DEAD box family of RNA helicases and controls ATP binding and hydrolysis.</text>
</comment>
<accession>F2HIG0</accession>
<keyword evidence="2 7" id="KW-0378">Hydrolase</keyword>
<dbReference type="EMBL" id="CP002174">
    <property type="protein sequence ID" value="AEA39084.1"/>
    <property type="molecule type" value="Genomic_DNA"/>
</dbReference>
<dbReference type="PROSITE" id="PS51192">
    <property type="entry name" value="HELICASE_ATP_BIND_1"/>
    <property type="match status" value="1"/>
</dbReference>
<dbReference type="GeneID" id="10447341"/>
<dbReference type="PROSITE" id="PS51194">
    <property type="entry name" value="HELICASE_CTER"/>
    <property type="match status" value="1"/>
</dbReference>
<evidence type="ECO:0000259" key="10">
    <source>
        <dbReference type="PROSITE" id="PS51195"/>
    </source>
</evidence>
<evidence type="ECO:0000313" key="12">
    <source>
        <dbReference type="Proteomes" id="UP000243423"/>
    </source>
</evidence>
<dbReference type="SMART" id="SM00487">
    <property type="entry name" value="DEXDc"/>
    <property type="match status" value="1"/>
</dbReference>
<dbReference type="SMART" id="SM00490">
    <property type="entry name" value="HELICc"/>
    <property type="match status" value="1"/>
</dbReference>
<evidence type="ECO:0000256" key="4">
    <source>
        <dbReference type="ARBA" id="ARBA00022840"/>
    </source>
</evidence>
<keyword evidence="4 7" id="KW-0067">ATP-binding</keyword>
<dbReference type="GO" id="GO:0003724">
    <property type="term" value="F:RNA helicase activity"/>
    <property type="evidence" value="ECO:0007669"/>
    <property type="project" value="UniProtKB-EC"/>
</dbReference>
<dbReference type="PROSITE" id="PS51195">
    <property type="entry name" value="Q_MOTIF"/>
    <property type="match status" value="1"/>
</dbReference>
<feature type="short sequence motif" description="Q motif" evidence="6">
    <location>
        <begin position="11"/>
        <end position="39"/>
    </location>
</feature>
<dbReference type="GO" id="GO:0005524">
    <property type="term" value="F:ATP binding"/>
    <property type="evidence" value="ECO:0007669"/>
    <property type="project" value="UniProtKB-UniRule"/>
</dbReference>
<organism evidence="11 12">
    <name type="scientific">Cryptomonas paramaecium</name>
    <dbReference type="NCBI Taxonomy" id="2898"/>
    <lineage>
        <taxon>Eukaryota</taxon>
        <taxon>Cryptophyceae</taxon>
        <taxon>Cryptomonadales</taxon>
        <taxon>Cryptomonadaceae</taxon>
        <taxon>Cryptomonas</taxon>
    </lineage>
</organism>
<name>F2HIG0_9CRYP</name>
<dbReference type="RefSeq" id="XP_003239982.1">
    <property type="nucleotide sequence ID" value="XM_003239934.1"/>
</dbReference>
<evidence type="ECO:0000259" key="9">
    <source>
        <dbReference type="PROSITE" id="PS51194"/>
    </source>
</evidence>
<dbReference type="CDD" id="cd18787">
    <property type="entry name" value="SF2_C_DEAD"/>
    <property type="match status" value="1"/>
</dbReference>
<evidence type="ECO:0000256" key="7">
    <source>
        <dbReference type="RuleBase" id="RU365068"/>
    </source>
</evidence>
<evidence type="ECO:0000256" key="5">
    <source>
        <dbReference type="ARBA" id="ARBA00022884"/>
    </source>
</evidence>
<dbReference type="EC" id="3.6.4.13" evidence="7"/>
<keyword evidence="1 7" id="KW-0547">Nucleotide-binding</keyword>
<dbReference type="CDD" id="cd00268">
    <property type="entry name" value="DEADc"/>
    <property type="match status" value="1"/>
</dbReference>
<keyword evidence="11" id="KW-0542">Nucleomorph</keyword>
<dbReference type="InterPro" id="IPR011545">
    <property type="entry name" value="DEAD/DEAH_box_helicase_dom"/>
</dbReference>
<geneLocation type="nucleomorph" evidence="11"/>
<evidence type="ECO:0000313" key="11">
    <source>
        <dbReference type="EMBL" id="AEA39084.1"/>
    </source>
</evidence>
<comment type="catalytic activity">
    <reaction evidence="7">
        <text>ATP + H2O = ADP + phosphate + H(+)</text>
        <dbReference type="Rhea" id="RHEA:13065"/>
        <dbReference type="ChEBI" id="CHEBI:15377"/>
        <dbReference type="ChEBI" id="CHEBI:15378"/>
        <dbReference type="ChEBI" id="CHEBI:30616"/>
        <dbReference type="ChEBI" id="CHEBI:43474"/>
        <dbReference type="ChEBI" id="CHEBI:456216"/>
        <dbReference type="EC" id="3.6.4.13"/>
    </reaction>
</comment>